<sequence length="547" mass="61756">MTPVLKRLFKLVFASITASGLIACQPSQAPSGLVYCSEGNPESFNPQLVTSGTTLDATSHQIYDHLVEYDTATGNIRPALATSWTISPDGKQYTFILRENVSFHHSELFTQTRNFDSSDVLFSFNRVIDQNNPYHFLSRNGYPFFQSIDFAKLVKSIELPTANKVVFNLNRSDASFLANMASDSAVILSKEYADHLLQAGMPQKLDLDAIGTGPFQLKQYTKNEYIRYLRNDNYWGDRPHIQNLVFDITRKSSQRLAKLITGDCNVSALPKPSEIKVVEQNNHIELQQQNGMNVSYWAFNTQKPPFNNVKVRQAIAMAINKKDILHTVYNDTAREAKGILPPASWSHSSAIEEISFSPSRARRILETEGIQNLEIDLWTMPTARAYNPNPIKTAQLIQADLTRINVKVNIINYDWSVFIHKLNSTSYDSVLIGWTADNSDPDNFFSPFLSCASLKSNNNRSKWCSKSFDALLQRAKSTQQQSERRILYQQAETIIEKQKPIVTLAHSNRMVLKRSDISGIDLTPFGGISFAKAKHVQNINEQKKGTQ</sequence>
<organism evidence="5 6">
    <name type="scientific">Parashewanella spongiae</name>
    <dbReference type="NCBI Taxonomy" id="342950"/>
    <lineage>
        <taxon>Bacteria</taxon>
        <taxon>Pseudomonadati</taxon>
        <taxon>Pseudomonadota</taxon>
        <taxon>Gammaproteobacteria</taxon>
        <taxon>Alteromonadales</taxon>
        <taxon>Shewanellaceae</taxon>
        <taxon>Parashewanella</taxon>
    </lineage>
</organism>
<dbReference type="PIRSF" id="PIRSF002741">
    <property type="entry name" value="MppA"/>
    <property type="match status" value="1"/>
</dbReference>
<comment type="similarity">
    <text evidence="1">Belongs to the bacterial solute-binding protein 5 family.</text>
</comment>
<reference evidence="5 6" key="1">
    <citation type="submission" date="2018-09" db="EMBL/GenBank/DDBJ databases">
        <title>Phylogeny of the Shewanellaceae, and recommendation for two new genera, Pseudoshewanella and Parashewanella.</title>
        <authorList>
            <person name="Wang G."/>
        </authorList>
    </citation>
    <scope>NUCLEOTIDE SEQUENCE [LARGE SCALE GENOMIC DNA]</scope>
    <source>
        <strain evidence="5 6">KCTC 22492</strain>
    </source>
</reference>
<name>A0A3A6U1G4_9GAMM</name>
<evidence type="ECO:0000313" key="5">
    <source>
        <dbReference type="EMBL" id="RJY11121.1"/>
    </source>
</evidence>
<dbReference type="AlphaFoldDB" id="A0A3A6U1G4"/>
<dbReference type="PANTHER" id="PTHR30290">
    <property type="entry name" value="PERIPLASMIC BINDING COMPONENT OF ABC TRANSPORTER"/>
    <property type="match status" value="1"/>
</dbReference>
<keyword evidence="2 3" id="KW-0732">Signal</keyword>
<dbReference type="GO" id="GO:0042938">
    <property type="term" value="P:dipeptide transport"/>
    <property type="evidence" value="ECO:0007669"/>
    <property type="project" value="TreeGrafter"/>
</dbReference>
<dbReference type="GO" id="GO:0043190">
    <property type="term" value="C:ATP-binding cassette (ABC) transporter complex"/>
    <property type="evidence" value="ECO:0007669"/>
    <property type="project" value="InterPro"/>
</dbReference>
<evidence type="ECO:0000256" key="3">
    <source>
        <dbReference type="SAM" id="SignalP"/>
    </source>
</evidence>
<evidence type="ECO:0000256" key="1">
    <source>
        <dbReference type="ARBA" id="ARBA00005695"/>
    </source>
</evidence>
<gene>
    <name evidence="5" type="ORF">D5R81_13470</name>
</gene>
<dbReference type="OrthoDB" id="9801912at2"/>
<dbReference type="GO" id="GO:0030288">
    <property type="term" value="C:outer membrane-bounded periplasmic space"/>
    <property type="evidence" value="ECO:0007669"/>
    <property type="project" value="TreeGrafter"/>
</dbReference>
<dbReference type="EMBL" id="QYYH01000087">
    <property type="protein sequence ID" value="RJY11121.1"/>
    <property type="molecule type" value="Genomic_DNA"/>
</dbReference>
<keyword evidence="6" id="KW-1185">Reference proteome</keyword>
<dbReference type="Gene3D" id="3.40.190.10">
    <property type="entry name" value="Periplasmic binding protein-like II"/>
    <property type="match status" value="1"/>
</dbReference>
<comment type="caution">
    <text evidence="5">The sequence shown here is derived from an EMBL/GenBank/DDBJ whole genome shotgun (WGS) entry which is preliminary data.</text>
</comment>
<dbReference type="RefSeq" id="WP_121854160.1">
    <property type="nucleotide sequence ID" value="NZ_CP037952.1"/>
</dbReference>
<dbReference type="InterPro" id="IPR030678">
    <property type="entry name" value="Peptide/Ni-bd"/>
</dbReference>
<feature type="signal peptide" evidence="3">
    <location>
        <begin position="1"/>
        <end position="29"/>
    </location>
</feature>
<dbReference type="GO" id="GO:1904680">
    <property type="term" value="F:peptide transmembrane transporter activity"/>
    <property type="evidence" value="ECO:0007669"/>
    <property type="project" value="TreeGrafter"/>
</dbReference>
<dbReference type="InterPro" id="IPR000914">
    <property type="entry name" value="SBP_5_dom"/>
</dbReference>
<accession>A0A3A6U1G4</accession>
<dbReference type="PROSITE" id="PS51257">
    <property type="entry name" value="PROKAR_LIPOPROTEIN"/>
    <property type="match status" value="1"/>
</dbReference>
<dbReference type="InterPro" id="IPR039424">
    <property type="entry name" value="SBP_5"/>
</dbReference>
<protein>
    <submittedName>
        <fullName evidence="5">ABC transporter substrate-binding protein</fullName>
    </submittedName>
</protein>
<dbReference type="Gene3D" id="3.90.76.10">
    <property type="entry name" value="Dipeptide-binding Protein, Domain 1"/>
    <property type="match status" value="1"/>
</dbReference>
<evidence type="ECO:0000313" key="6">
    <source>
        <dbReference type="Proteomes" id="UP000273022"/>
    </source>
</evidence>
<dbReference type="Proteomes" id="UP000273022">
    <property type="component" value="Unassembled WGS sequence"/>
</dbReference>
<evidence type="ECO:0000256" key="2">
    <source>
        <dbReference type="ARBA" id="ARBA00022729"/>
    </source>
</evidence>
<feature type="chain" id="PRO_5017287118" evidence="3">
    <location>
        <begin position="30"/>
        <end position="547"/>
    </location>
</feature>
<proteinExistence type="inferred from homology"/>
<evidence type="ECO:0000259" key="4">
    <source>
        <dbReference type="Pfam" id="PF00496"/>
    </source>
</evidence>
<dbReference type="PANTHER" id="PTHR30290:SF38">
    <property type="entry name" value="D,D-DIPEPTIDE-BINDING PERIPLASMIC PROTEIN DDPA-RELATED"/>
    <property type="match status" value="1"/>
</dbReference>
<dbReference type="Gene3D" id="3.10.105.10">
    <property type="entry name" value="Dipeptide-binding Protein, Domain 3"/>
    <property type="match status" value="1"/>
</dbReference>
<dbReference type="Pfam" id="PF00496">
    <property type="entry name" value="SBP_bac_5"/>
    <property type="match status" value="1"/>
</dbReference>
<dbReference type="CDD" id="cd08493">
    <property type="entry name" value="PBP2_DppA_like"/>
    <property type="match status" value="1"/>
</dbReference>
<dbReference type="SUPFAM" id="SSF53850">
    <property type="entry name" value="Periplasmic binding protein-like II"/>
    <property type="match status" value="1"/>
</dbReference>
<feature type="domain" description="Solute-binding protein family 5" evidence="4">
    <location>
        <begin position="76"/>
        <end position="452"/>
    </location>
</feature>